<dbReference type="RefSeq" id="XP_025493000.1">
    <property type="nucleotide sequence ID" value="XM_025634943.1"/>
</dbReference>
<feature type="compositionally biased region" description="Pro residues" evidence="1">
    <location>
        <begin position="266"/>
        <end position="291"/>
    </location>
</feature>
<gene>
    <name evidence="2" type="ORF">BO82DRAFT_353410</name>
</gene>
<organism evidence="2 3">
    <name type="scientific">Aspergillus uvarum CBS 121591</name>
    <dbReference type="NCBI Taxonomy" id="1448315"/>
    <lineage>
        <taxon>Eukaryota</taxon>
        <taxon>Fungi</taxon>
        <taxon>Dikarya</taxon>
        <taxon>Ascomycota</taxon>
        <taxon>Pezizomycotina</taxon>
        <taxon>Eurotiomycetes</taxon>
        <taxon>Eurotiomycetidae</taxon>
        <taxon>Eurotiales</taxon>
        <taxon>Aspergillaceae</taxon>
        <taxon>Aspergillus</taxon>
        <taxon>Aspergillus subgen. Circumdati</taxon>
    </lineage>
</organism>
<evidence type="ECO:0000313" key="3">
    <source>
        <dbReference type="Proteomes" id="UP000248340"/>
    </source>
</evidence>
<feature type="compositionally biased region" description="Polar residues" evidence="1">
    <location>
        <begin position="305"/>
        <end position="320"/>
    </location>
</feature>
<feature type="compositionally biased region" description="Basic and acidic residues" evidence="1">
    <location>
        <begin position="111"/>
        <end position="130"/>
    </location>
</feature>
<evidence type="ECO:0000313" key="2">
    <source>
        <dbReference type="EMBL" id="PYH82800.1"/>
    </source>
</evidence>
<feature type="compositionally biased region" description="Basic and acidic residues" evidence="1">
    <location>
        <begin position="444"/>
        <end position="458"/>
    </location>
</feature>
<protein>
    <submittedName>
        <fullName evidence="2">Uncharacterized protein</fullName>
    </submittedName>
</protein>
<sequence length="509" mass="54317">MLLTLKPSSQNGVKGPHDYAIVRQSVPTPRSSPPPVSDLSTTTAPSRSSADKSMDNSRSGLPPAASLTLPPPNLGFASGTGPANAMNQTLPPPPSQWQSSDDSMRHWLQTKAEEDRRKQEEEKTRQESLRLEQRRLEQSMLRDALQAGIPPHLIPLIFAGISPGGLPPSILEMVQQHMAQPVPARTSAPSMPAMSHAPTQAQRRPSHVRRDSRTLPLNPYTAPSVPAQAVPPPGILLSQPLHPVGAPPTVQPPPVTNGAVDTRLPPSVPRMPPSEPQLQHHPPPPLPPPPHINLSHVHYAPGSSIPFTQSAVSKSDSISRPSPPSLYFHHWVPPGQPQANQLGGRTRQESPGATQGPRRVESQNSPGLKRKASGPHIPAPMPSSRGPEPVPGCSNVYASRPGSPTGREPRPMMSTEALSTYDLHVADSRPDRPSRGPSPDPATEDPKPDPHREEHAPAVDDSSGAEPSSIRPPDVRQGAVAESTLPDPGSTRNPGSPVVTRPSDPKHPT</sequence>
<evidence type="ECO:0000256" key="1">
    <source>
        <dbReference type="SAM" id="MobiDB-lite"/>
    </source>
</evidence>
<dbReference type="EMBL" id="KZ821693">
    <property type="protein sequence ID" value="PYH82800.1"/>
    <property type="molecule type" value="Genomic_DNA"/>
</dbReference>
<name>A0A319CEA1_9EURO</name>
<proteinExistence type="predicted"/>
<feature type="compositionally biased region" description="Basic and acidic residues" evidence="1">
    <location>
        <begin position="424"/>
        <end position="434"/>
    </location>
</feature>
<dbReference type="Pfam" id="PF10846">
    <property type="entry name" value="DUF2722"/>
    <property type="match status" value="1"/>
</dbReference>
<dbReference type="GeneID" id="37137684"/>
<dbReference type="STRING" id="1448315.A0A319CEA1"/>
<keyword evidence="3" id="KW-1185">Reference proteome</keyword>
<feature type="compositionally biased region" description="Pro residues" evidence="1">
    <location>
        <begin position="245"/>
        <end position="255"/>
    </location>
</feature>
<feature type="compositionally biased region" description="Polar residues" evidence="1">
    <location>
        <begin position="1"/>
        <end position="12"/>
    </location>
</feature>
<feature type="compositionally biased region" description="Polar residues" evidence="1">
    <location>
        <begin position="38"/>
        <end position="48"/>
    </location>
</feature>
<accession>A0A319CEA1</accession>
<dbReference type="AlphaFoldDB" id="A0A319CEA1"/>
<dbReference type="OrthoDB" id="20105at2759"/>
<feature type="region of interest" description="Disordered" evidence="1">
    <location>
        <begin position="1"/>
        <end position="130"/>
    </location>
</feature>
<feature type="region of interest" description="Disordered" evidence="1">
    <location>
        <begin position="181"/>
        <end position="509"/>
    </location>
</feature>
<dbReference type="InterPro" id="IPR021216">
    <property type="entry name" value="DUF2722"/>
</dbReference>
<dbReference type="Proteomes" id="UP000248340">
    <property type="component" value="Unassembled WGS sequence"/>
</dbReference>
<dbReference type="VEuPathDB" id="FungiDB:BO82DRAFT_353410"/>
<reference evidence="2 3" key="1">
    <citation type="submission" date="2016-12" db="EMBL/GenBank/DDBJ databases">
        <title>The genomes of Aspergillus section Nigri reveals drivers in fungal speciation.</title>
        <authorList>
            <consortium name="DOE Joint Genome Institute"/>
            <person name="Vesth T.C."/>
            <person name="Nybo J."/>
            <person name="Theobald S."/>
            <person name="Brandl J."/>
            <person name="Frisvad J.C."/>
            <person name="Nielsen K.F."/>
            <person name="Lyhne E.K."/>
            <person name="Kogle M.E."/>
            <person name="Kuo A."/>
            <person name="Riley R."/>
            <person name="Clum A."/>
            <person name="Nolan M."/>
            <person name="Lipzen A."/>
            <person name="Salamov A."/>
            <person name="Henrissat B."/>
            <person name="Wiebenga A."/>
            <person name="De Vries R.P."/>
            <person name="Grigoriev I.V."/>
            <person name="Mortensen U.H."/>
            <person name="Andersen M.R."/>
            <person name="Baker S.E."/>
        </authorList>
    </citation>
    <scope>NUCLEOTIDE SEQUENCE [LARGE SCALE GENOMIC DNA]</scope>
    <source>
        <strain evidence="2 3">CBS 121591</strain>
    </source>
</reference>
<feature type="compositionally biased region" description="Polar residues" evidence="1">
    <location>
        <begin position="337"/>
        <end position="353"/>
    </location>
</feature>